<dbReference type="VEuPathDB" id="FungiDB:PC110_g22986"/>
<feature type="domain" description="MULE transposase" evidence="1">
    <location>
        <begin position="64"/>
        <end position="165"/>
    </location>
</feature>
<evidence type="ECO:0000313" key="3">
    <source>
        <dbReference type="Proteomes" id="UP000735874"/>
    </source>
</evidence>
<dbReference type="AlphaFoldDB" id="A0A8T0ZHS6"/>
<dbReference type="PANTHER" id="PTHR33977:SF1">
    <property type="entry name" value="ZINC ION BINDING PROTEIN"/>
    <property type="match status" value="1"/>
</dbReference>
<accession>A0A8T0ZHS6</accession>
<evidence type="ECO:0000313" key="2">
    <source>
        <dbReference type="EMBL" id="KAG2861774.1"/>
    </source>
</evidence>
<organism evidence="2 3">
    <name type="scientific">Phytophthora cactorum</name>
    <dbReference type="NCBI Taxonomy" id="29920"/>
    <lineage>
        <taxon>Eukaryota</taxon>
        <taxon>Sar</taxon>
        <taxon>Stramenopiles</taxon>
        <taxon>Oomycota</taxon>
        <taxon>Peronosporomycetes</taxon>
        <taxon>Peronosporales</taxon>
        <taxon>Peronosporaceae</taxon>
        <taxon>Phytophthora</taxon>
    </lineage>
</organism>
<proteinExistence type="predicted"/>
<name>A0A8T0ZHS6_9STRA</name>
<reference evidence="2" key="1">
    <citation type="submission" date="2018-10" db="EMBL/GenBank/DDBJ databases">
        <title>Effector identification in a new, highly contiguous assembly of the strawberry crown rot pathogen Phytophthora cactorum.</title>
        <authorList>
            <person name="Armitage A.D."/>
            <person name="Nellist C.F."/>
            <person name="Bates H."/>
            <person name="Vickerstaff R.J."/>
            <person name="Harrison R.J."/>
        </authorList>
    </citation>
    <scope>NUCLEOTIDE SEQUENCE</scope>
    <source>
        <strain evidence="2">15-7</strain>
    </source>
</reference>
<dbReference type="Pfam" id="PF10551">
    <property type="entry name" value="MULE"/>
    <property type="match status" value="1"/>
</dbReference>
<comment type="caution">
    <text evidence="2">The sequence shown here is derived from an EMBL/GenBank/DDBJ whole genome shotgun (WGS) entry which is preliminary data.</text>
</comment>
<dbReference type="VEuPathDB" id="FungiDB:PC110_g14842"/>
<dbReference type="Proteomes" id="UP000735874">
    <property type="component" value="Unassembled WGS sequence"/>
</dbReference>
<evidence type="ECO:0000259" key="1">
    <source>
        <dbReference type="Pfam" id="PF10551"/>
    </source>
</evidence>
<sequence length="347" mass="40195">MKMVQEAAFTGYEEETQPFMFGWDLDQNGNPVVDNGSDEKPVLVGVSSRALLQRLDREPRSFILRVDATFKLNQVSYPVLVIGMSDRERRFHLLAVVVLSQIVEEMYTKALAALRRVFEAVANKPLRVYYVMGDADDGQFNSAKNGFGRDNQYVYLMCFFHVMKNVNDRLKFIDERAANRVRKDIYDLHCAENRSDFVRLFYSILPRWRGDPSTAAFAIYFKKVWLTRKFIRWQSFQSPSAYATTNNPAEQFNRVIKRDYTLRAKLKMGSLLRQLQECCSNESEKAHDFGITPKATDDLQRRSKEMDRKSLLQDANVPEDEEVFASNPVVNVLSPCRKNLHPVKDQN</sequence>
<dbReference type="EMBL" id="RCMG01000145">
    <property type="protein sequence ID" value="KAG2861774.1"/>
    <property type="molecule type" value="Genomic_DNA"/>
</dbReference>
<dbReference type="PANTHER" id="PTHR33977">
    <property type="entry name" value="ZINC ION BINDING PROTEIN"/>
    <property type="match status" value="1"/>
</dbReference>
<dbReference type="InterPro" id="IPR018289">
    <property type="entry name" value="MULE_transposase_dom"/>
</dbReference>
<gene>
    <name evidence="2" type="ORF">PC113_g6905</name>
</gene>
<protein>
    <recommendedName>
        <fullName evidence="1">MULE transposase domain-containing protein</fullName>
    </recommendedName>
</protein>